<reference evidence="10" key="1">
    <citation type="journal article" date="2020" name="Cell">
        <title>Large-Scale Comparative Analyses of Tick Genomes Elucidate Their Genetic Diversity and Vector Capacities.</title>
        <authorList>
            <consortium name="Tick Genome and Microbiome Consortium (TIGMIC)"/>
            <person name="Jia N."/>
            <person name="Wang J."/>
            <person name="Shi W."/>
            <person name="Du L."/>
            <person name="Sun Y."/>
            <person name="Zhan W."/>
            <person name="Jiang J.F."/>
            <person name="Wang Q."/>
            <person name="Zhang B."/>
            <person name="Ji P."/>
            <person name="Bell-Sakyi L."/>
            <person name="Cui X.M."/>
            <person name="Yuan T.T."/>
            <person name="Jiang B.G."/>
            <person name="Yang W.F."/>
            <person name="Lam T.T."/>
            <person name="Chang Q.C."/>
            <person name="Ding S.J."/>
            <person name="Wang X.J."/>
            <person name="Zhu J.G."/>
            <person name="Ruan X.D."/>
            <person name="Zhao L."/>
            <person name="Wei J.T."/>
            <person name="Ye R.Z."/>
            <person name="Que T.C."/>
            <person name="Du C.H."/>
            <person name="Zhou Y.H."/>
            <person name="Cheng J.X."/>
            <person name="Dai P.F."/>
            <person name="Guo W.B."/>
            <person name="Han X.H."/>
            <person name="Huang E.J."/>
            <person name="Li L.F."/>
            <person name="Wei W."/>
            <person name="Gao Y.C."/>
            <person name="Liu J.Z."/>
            <person name="Shao H.Z."/>
            <person name="Wang X."/>
            <person name="Wang C.C."/>
            <person name="Yang T.C."/>
            <person name="Huo Q.B."/>
            <person name="Li W."/>
            <person name="Chen H.Y."/>
            <person name="Chen S.E."/>
            <person name="Zhou L.G."/>
            <person name="Ni X.B."/>
            <person name="Tian J.H."/>
            <person name="Sheng Y."/>
            <person name="Liu T."/>
            <person name="Pan Y.S."/>
            <person name="Xia L.Y."/>
            <person name="Li J."/>
            <person name="Zhao F."/>
            <person name="Cao W.C."/>
        </authorList>
    </citation>
    <scope>NUCLEOTIDE SEQUENCE</scope>
    <source>
        <strain evidence="10">Rmic-2018</strain>
    </source>
</reference>
<dbReference type="GO" id="GO:0016020">
    <property type="term" value="C:membrane"/>
    <property type="evidence" value="ECO:0007669"/>
    <property type="project" value="UniProtKB-SubCell"/>
</dbReference>
<evidence type="ECO:0000256" key="7">
    <source>
        <dbReference type="ARBA" id="ARBA00023180"/>
    </source>
</evidence>
<dbReference type="VEuPathDB" id="VectorBase:LOC119186178"/>
<dbReference type="InterPro" id="IPR006600">
    <property type="entry name" value="HTH_CenpB_DNA-bd_dom"/>
</dbReference>
<dbReference type="InterPro" id="IPR003392">
    <property type="entry name" value="PTHD_SSD"/>
</dbReference>
<dbReference type="InterPro" id="IPR009057">
    <property type="entry name" value="Homeodomain-like_sf"/>
</dbReference>
<feature type="transmembrane region" description="Helical" evidence="8">
    <location>
        <begin position="225"/>
        <end position="244"/>
    </location>
</feature>
<evidence type="ECO:0000256" key="5">
    <source>
        <dbReference type="ARBA" id="ARBA00023125"/>
    </source>
</evidence>
<evidence type="ECO:0000313" key="11">
    <source>
        <dbReference type="Proteomes" id="UP000821866"/>
    </source>
</evidence>
<keyword evidence="6 8" id="KW-0472">Membrane</keyword>
<evidence type="ECO:0000259" key="9">
    <source>
        <dbReference type="PROSITE" id="PS51253"/>
    </source>
</evidence>
<dbReference type="VEuPathDB" id="VectorBase:LOC119185202"/>
<keyword evidence="11" id="KW-1185">Reference proteome</keyword>
<feature type="transmembrane region" description="Helical" evidence="8">
    <location>
        <begin position="39"/>
        <end position="60"/>
    </location>
</feature>
<keyword evidence="3 8" id="KW-0812">Transmembrane</keyword>
<dbReference type="GO" id="GO:0003677">
    <property type="term" value="F:DNA binding"/>
    <property type="evidence" value="ECO:0007669"/>
    <property type="project" value="UniProtKB-KW"/>
</dbReference>
<dbReference type="Pfam" id="PF02460">
    <property type="entry name" value="Patched"/>
    <property type="match status" value="1"/>
</dbReference>
<keyword evidence="7" id="KW-0325">Glycoprotein</keyword>
<organism evidence="10 11">
    <name type="scientific">Rhipicephalus microplus</name>
    <name type="common">Cattle tick</name>
    <name type="synonym">Boophilus microplus</name>
    <dbReference type="NCBI Taxonomy" id="6941"/>
    <lineage>
        <taxon>Eukaryota</taxon>
        <taxon>Metazoa</taxon>
        <taxon>Ecdysozoa</taxon>
        <taxon>Arthropoda</taxon>
        <taxon>Chelicerata</taxon>
        <taxon>Arachnida</taxon>
        <taxon>Acari</taxon>
        <taxon>Parasitiformes</taxon>
        <taxon>Ixodida</taxon>
        <taxon>Ixodoidea</taxon>
        <taxon>Ixodidae</taxon>
        <taxon>Rhipicephalinae</taxon>
        <taxon>Rhipicephalus</taxon>
        <taxon>Boophilus</taxon>
    </lineage>
</organism>
<dbReference type="Gene3D" id="1.20.1640.10">
    <property type="entry name" value="Multidrug efflux transporter AcrB transmembrane domain"/>
    <property type="match status" value="1"/>
</dbReference>
<accession>A0A9J6CX27</accession>
<dbReference type="Proteomes" id="UP000821866">
    <property type="component" value="Unassembled WGS sequence"/>
</dbReference>
<dbReference type="PANTHER" id="PTHR45951:SF3">
    <property type="entry name" value="PROTEIN DISPATCHED"/>
    <property type="match status" value="1"/>
</dbReference>
<dbReference type="SUPFAM" id="SSF46689">
    <property type="entry name" value="Homeodomain-like"/>
    <property type="match status" value="1"/>
</dbReference>
<dbReference type="GO" id="GO:0005634">
    <property type="term" value="C:nucleus"/>
    <property type="evidence" value="ECO:0007669"/>
    <property type="project" value="UniProtKB-SubCell"/>
</dbReference>
<evidence type="ECO:0000313" key="10">
    <source>
        <dbReference type="EMBL" id="KAH7948639.1"/>
    </source>
</evidence>
<dbReference type="PROSITE" id="PS51253">
    <property type="entry name" value="HTH_CENPB"/>
    <property type="match status" value="1"/>
</dbReference>
<feature type="transmembrane region" description="Helical" evidence="8">
    <location>
        <begin position="13"/>
        <end position="32"/>
    </location>
</feature>
<proteinExistence type="predicted"/>
<evidence type="ECO:0000256" key="4">
    <source>
        <dbReference type="ARBA" id="ARBA00022989"/>
    </source>
</evidence>
<comment type="caution">
    <text evidence="10">The sequence shown here is derived from an EMBL/GenBank/DDBJ whole genome shotgun (WGS) entry which is preliminary data.</text>
</comment>
<dbReference type="PANTHER" id="PTHR45951">
    <property type="entry name" value="PROTEIN DISPATCHED-RELATED"/>
    <property type="match status" value="1"/>
</dbReference>
<dbReference type="Pfam" id="PF03221">
    <property type="entry name" value="HTH_Tnp_Tc5"/>
    <property type="match status" value="1"/>
</dbReference>
<dbReference type="InterPro" id="IPR052081">
    <property type="entry name" value="Dispatched_Hh_regulator"/>
</dbReference>
<comment type="subcellular location">
    <subcellularLocation>
        <location evidence="2">Membrane</location>
        <topology evidence="2">Multi-pass membrane protein</topology>
    </subcellularLocation>
    <subcellularLocation>
        <location evidence="1">Nucleus</location>
    </subcellularLocation>
</comment>
<dbReference type="GO" id="GO:0007224">
    <property type="term" value="P:smoothened signaling pathway"/>
    <property type="evidence" value="ECO:0007669"/>
    <property type="project" value="TreeGrafter"/>
</dbReference>
<reference evidence="10" key="2">
    <citation type="submission" date="2021-09" db="EMBL/GenBank/DDBJ databases">
        <authorList>
            <person name="Jia N."/>
            <person name="Wang J."/>
            <person name="Shi W."/>
            <person name="Du L."/>
            <person name="Sun Y."/>
            <person name="Zhan W."/>
            <person name="Jiang J."/>
            <person name="Wang Q."/>
            <person name="Zhang B."/>
            <person name="Ji P."/>
            <person name="Sakyi L.B."/>
            <person name="Cui X."/>
            <person name="Yuan T."/>
            <person name="Jiang B."/>
            <person name="Yang W."/>
            <person name="Lam T.T.-Y."/>
            <person name="Chang Q."/>
            <person name="Ding S."/>
            <person name="Wang X."/>
            <person name="Zhu J."/>
            <person name="Ruan X."/>
            <person name="Zhao L."/>
            <person name="Wei J."/>
            <person name="Que T."/>
            <person name="Du C."/>
            <person name="Cheng J."/>
            <person name="Dai P."/>
            <person name="Han X."/>
            <person name="Huang E."/>
            <person name="Gao Y."/>
            <person name="Liu J."/>
            <person name="Shao H."/>
            <person name="Ye R."/>
            <person name="Li L."/>
            <person name="Wei W."/>
            <person name="Wang X."/>
            <person name="Wang C."/>
            <person name="Huo Q."/>
            <person name="Li W."/>
            <person name="Guo W."/>
            <person name="Chen H."/>
            <person name="Chen S."/>
            <person name="Zhou L."/>
            <person name="Zhou L."/>
            <person name="Ni X."/>
            <person name="Tian J."/>
            <person name="Zhou Y."/>
            <person name="Sheng Y."/>
            <person name="Liu T."/>
            <person name="Pan Y."/>
            <person name="Xia L."/>
            <person name="Li J."/>
            <person name="Zhao F."/>
            <person name="Cao W."/>
        </authorList>
    </citation>
    <scope>NUCLEOTIDE SEQUENCE</scope>
    <source>
        <strain evidence="10">Rmic-2018</strain>
        <tissue evidence="10">Larvae</tissue>
    </source>
</reference>
<keyword evidence="5" id="KW-0238">DNA-binding</keyword>
<sequence>MEMGLKHALFDEYLLHDTVYVALAGVTVLAAMWAYTQCFLVTAFTCMAVDFSLGTAYFLYTTVFRISFFPFMNVLTLTIAIGIGADDAFIYCKTWGAAKAEKNSGTLVKLVRDTLHHACLSMLVTSVTTAAAFFASCPVCRHGCAGELLFHGDVVARGSHRGREVVLLHVLPVRAPFGVYLPRLKRFWCCAPVCAALWLLHHSLSEGVRVFYDKLLPCVVIRLRWLWLLSLALVAADGAVAIFVHPRLRLPESPEFQLLSASHLFKRYDLDLKERFWFAKARNRDPFHQLPIHIIWGVLPVDTGDYLNPSNKGAVVFDSAIDVAEPPPQEWLLSFCKRLRAQSFHRSALGVLFSGCFIETLKSWMERRCVDSFKQTSGPNLTNARGARRVRAAVYEDVEGAVYKWFVDVRWRNIPVFGPMIEQKAKDLAFLLGRNDFRGGSGCLPRFKERHDIVGKAVTGESKAADLDSVEKWLEENWRHIAARYRVEDIFNADETALFWQMLPNKTVSWRQDKRRQGKQSSCVRAVGS</sequence>
<dbReference type="EMBL" id="JABSTU010005153">
    <property type="protein sequence ID" value="KAH7948639.1"/>
    <property type="molecule type" value="Genomic_DNA"/>
</dbReference>
<evidence type="ECO:0000256" key="8">
    <source>
        <dbReference type="SAM" id="Phobius"/>
    </source>
</evidence>
<evidence type="ECO:0000256" key="2">
    <source>
        <dbReference type="ARBA" id="ARBA00004141"/>
    </source>
</evidence>
<evidence type="ECO:0000256" key="3">
    <source>
        <dbReference type="ARBA" id="ARBA00022692"/>
    </source>
</evidence>
<feature type="domain" description="HTH CENPB-type" evidence="9">
    <location>
        <begin position="386"/>
        <end position="457"/>
    </location>
</feature>
<name>A0A9J6CX27_RHIMP</name>
<dbReference type="SMART" id="SM00674">
    <property type="entry name" value="CENPB"/>
    <property type="match status" value="1"/>
</dbReference>
<feature type="transmembrane region" description="Helical" evidence="8">
    <location>
        <begin position="66"/>
        <end position="85"/>
    </location>
</feature>
<evidence type="ECO:0000256" key="1">
    <source>
        <dbReference type="ARBA" id="ARBA00004123"/>
    </source>
</evidence>
<dbReference type="Gene3D" id="1.10.10.60">
    <property type="entry name" value="Homeodomain-like"/>
    <property type="match status" value="1"/>
</dbReference>
<evidence type="ECO:0000256" key="6">
    <source>
        <dbReference type="ARBA" id="ARBA00023136"/>
    </source>
</evidence>
<keyword evidence="4 8" id="KW-1133">Transmembrane helix</keyword>
<protein>
    <recommendedName>
        <fullName evidence="9">HTH CENPB-type domain-containing protein</fullName>
    </recommendedName>
</protein>
<dbReference type="GO" id="GO:0022857">
    <property type="term" value="F:transmembrane transporter activity"/>
    <property type="evidence" value="ECO:0007669"/>
    <property type="project" value="TreeGrafter"/>
</dbReference>
<dbReference type="SUPFAM" id="SSF82866">
    <property type="entry name" value="Multidrug efflux transporter AcrB transmembrane domain"/>
    <property type="match status" value="1"/>
</dbReference>
<gene>
    <name evidence="10" type="ORF">HPB51_028432</name>
</gene>
<dbReference type="AlphaFoldDB" id="A0A9J6CX27"/>